<dbReference type="RefSeq" id="WP_015770671.1">
    <property type="nucleotide sequence ID" value="NC_013174.1"/>
</dbReference>
<feature type="domain" description="Peptidoglycan binding-like" evidence="3">
    <location>
        <begin position="141"/>
        <end position="175"/>
    </location>
</feature>
<dbReference type="STRING" id="471856.Jden_0373"/>
<proteinExistence type="predicted"/>
<feature type="transmembrane region" description="Helical" evidence="2">
    <location>
        <begin position="20"/>
        <end position="41"/>
    </location>
</feature>
<dbReference type="OrthoDB" id="3268648at2"/>
<evidence type="ECO:0000313" key="4">
    <source>
        <dbReference type="EMBL" id="ACV08042.1"/>
    </source>
</evidence>
<dbReference type="AlphaFoldDB" id="C7QZN6"/>
<feature type="region of interest" description="Disordered" evidence="1">
    <location>
        <begin position="208"/>
        <end position="246"/>
    </location>
</feature>
<evidence type="ECO:0000256" key="2">
    <source>
        <dbReference type="SAM" id="Phobius"/>
    </source>
</evidence>
<keyword evidence="2" id="KW-1133">Transmembrane helix</keyword>
<dbReference type="KEGG" id="jde:Jden_0373"/>
<organism evidence="4 5">
    <name type="scientific">Jonesia denitrificans (strain ATCC 14870 / DSM 20603 / BCRC 15368 / CIP 55.134 / JCM 11481 / NBRC 15587 / NCTC 10816 / Prevot 55134)</name>
    <name type="common">Listeria denitrificans</name>
    <dbReference type="NCBI Taxonomy" id="471856"/>
    <lineage>
        <taxon>Bacteria</taxon>
        <taxon>Bacillati</taxon>
        <taxon>Actinomycetota</taxon>
        <taxon>Actinomycetes</taxon>
        <taxon>Micrococcales</taxon>
        <taxon>Jonesiaceae</taxon>
        <taxon>Jonesia</taxon>
    </lineage>
</organism>
<dbReference type="SUPFAM" id="SSF47090">
    <property type="entry name" value="PGBD-like"/>
    <property type="match status" value="1"/>
</dbReference>
<dbReference type="Pfam" id="PF01471">
    <property type="entry name" value="PG_binding_1"/>
    <property type="match status" value="1"/>
</dbReference>
<gene>
    <name evidence="4" type="ordered locus">Jden_0373</name>
</gene>
<dbReference type="eggNOG" id="COG3409">
    <property type="taxonomic scope" value="Bacteria"/>
</dbReference>
<keyword evidence="5" id="KW-1185">Reference proteome</keyword>
<evidence type="ECO:0000256" key="1">
    <source>
        <dbReference type="SAM" id="MobiDB-lite"/>
    </source>
</evidence>
<evidence type="ECO:0000313" key="5">
    <source>
        <dbReference type="Proteomes" id="UP000000628"/>
    </source>
</evidence>
<dbReference type="InterPro" id="IPR036365">
    <property type="entry name" value="PGBD-like_sf"/>
</dbReference>
<dbReference type="Gene3D" id="1.10.101.10">
    <property type="entry name" value="PGBD-like superfamily/PGBD"/>
    <property type="match status" value="1"/>
</dbReference>
<protein>
    <recommendedName>
        <fullName evidence="3">Peptidoglycan binding-like domain-containing protein</fullName>
    </recommendedName>
</protein>
<sequence>MRSEDVVDSRGSIPSRTRWLWLWGAGCVVVIIMAFVAGMFVRSPWEAAIANAESTPTVTAVVEQRTINPERDLITGTVTLGRDETVTVIATDTPRQVVTQIHTKKGETLISGTSLATVSGRPLIALHLPFDLYRDIHGGDSGDDVTALQQELTALGHYSGTIDGTYGARTAAAVESLYNSVGAQPPAVSADARATLTEARAELRALRTAASASPTLNTPEHQDTTTGPTANDSTREGTSDTTRASANDITAAQRRVTEAEQQALTPLPYTEIWRLSTPHATVVSTVKKGADLAATDQPLATLRSGDSTVTFRATTSQTSAFTQGSPVDINLTSDATQTWKAVVTKVSDFTTEVGDNAPVPGRDITVTIEDPTGLHQDASVIVRTTTAATDVHGLAVPIVALRNDAGRTTVTVITTRNGDDERTSIPVTVTATGDGYSIVESTELHEGDRVVISE</sequence>
<keyword evidence="2" id="KW-0472">Membrane</keyword>
<dbReference type="InterPro" id="IPR002477">
    <property type="entry name" value="Peptidoglycan-bd-like"/>
</dbReference>
<dbReference type="EMBL" id="CP001706">
    <property type="protein sequence ID" value="ACV08042.1"/>
    <property type="molecule type" value="Genomic_DNA"/>
</dbReference>
<dbReference type="Proteomes" id="UP000000628">
    <property type="component" value="Chromosome"/>
</dbReference>
<reference evidence="4 5" key="1">
    <citation type="journal article" date="2009" name="Stand. Genomic Sci.">
        <title>Complete genome sequence of Jonesia denitrificans type strain (Prevot 55134).</title>
        <authorList>
            <person name="Pukall R."/>
            <person name="Gehrich-Schroter G."/>
            <person name="Lapidus A."/>
            <person name="Nolan M."/>
            <person name="Glavina Del Rio T."/>
            <person name="Lucas S."/>
            <person name="Chen F."/>
            <person name="Tice H."/>
            <person name="Pitluck S."/>
            <person name="Cheng J.F."/>
            <person name="Copeland A."/>
            <person name="Saunders E."/>
            <person name="Brettin T."/>
            <person name="Detter J.C."/>
            <person name="Bruce D."/>
            <person name="Goodwin L."/>
            <person name="Pati A."/>
            <person name="Ivanova N."/>
            <person name="Mavromatis K."/>
            <person name="Ovchinnikova G."/>
            <person name="Chen A."/>
            <person name="Palaniappan K."/>
            <person name="Land M."/>
            <person name="Hauser L."/>
            <person name="Chang Y.J."/>
            <person name="Jeffries C.D."/>
            <person name="Chain P."/>
            <person name="Goker M."/>
            <person name="Bristow J."/>
            <person name="Eisen J.A."/>
            <person name="Markowitz V."/>
            <person name="Hugenholtz P."/>
            <person name="Kyrpides N.C."/>
            <person name="Klenk H.P."/>
            <person name="Han C."/>
        </authorList>
    </citation>
    <scope>NUCLEOTIDE SEQUENCE [LARGE SCALE GENOMIC DNA]</scope>
    <source>
        <strain evidence="5">ATCC 14870 / DSM 20603 / BCRC 15368 / CIP 55.134 / JCM 11481 / NBRC 15587 / NCTC 10816 / Prevot 55134</strain>
    </source>
</reference>
<dbReference type="InterPro" id="IPR036366">
    <property type="entry name" value="PGBDSf"/>
</dbReference>
<name>C7QZN6_JONDD</name>
<evidence type="ECO:0000259" key="3">
    <source>
        <dbReference type="Pfam" id="PF01471"/>
    </source>
</evidence>
<dbReference type="HOGENOM" id="CLU_677595_0_0_11"/>
<keyword evidence="2" id="KW-0812">Transmembrane</keyword>
<accession>C7QZN6</accession>